<proteinExistence type="predicted"/>
<dbReference type="RefSeq" id="WP_065995205.1">
    <property type="nucleotide sequence ID" value="NZ_CP029397.2"/>
</dbReference>
<dbReference type="EMBL" id="CP029397">
    <property type="protein sequence ID" value="AWL30414.1"/>
    <property type="molecule type" value="Genomic_DNA"/>
</dbReference>
<dbReference type="InterPro" id="IPR010260">
    <property type="entry name" value="AlpA"/>
</dbReference>
<dbReference type="Gene3D" id="1.10.238.160">
    <property type="match status" value="1"/>
</dbReference>
<evidence type="ECO:0000313" key="1">
    <source>
        <dbReference type="EMBL" id="AWL30414.1"/>
    </source>
</evidence>
<dbReference type="OrthoDB" id="8455288at2"/>
<dbReference type="Proteomes" id="UP000245977">
    <property type="component" value="Chromosome"/>
</dbReference>
<accession>A0A2S2FHJ2</accession>
<keyword evidence="2" id="KW-1185">Reference proteome</keyword>
<gene>
    <name evidence="1" type="ORF">DJ533_18575</name>
</gene>
<sequence>MTISKTKQSTNSPLICQKQVQQRTGLNTSEIKILMAHNLFPKSIKISKRLLWIEEEIHQWISMLTFPLVDLNFDLSSRLNLLCRQFNQASDCASLASRNLIYYGKVVKPRLRKQIEDIKDQLQPKLI</sequence>
<dbReference type="Pfam" id="PF05930">
    <property type="entry name" value="Phage_AlpA"/>
    <property type="match status" value="1"/>
</dbReference>
<name>A0A2S2FHJ2_9GAMM</name>
<dbReference type="AlphaFoldDB" id="A0A2S2FHJ2"/>
<dbReference type="KEGG" id="adv:DJ533_18575"/>
<reference evidence="1" key="1">
    <citation type="submission" date="2019-08" db="EMBL/GenBank/DDBJ databases">
        <title>The complete genome of Acinetobacter defluvii strain WCHAD010030.</title>
        <authorList>
            <person name="Hu Y."/>
            <person name="Qin J."/>
            <person name="Feng Y."/>
            <person name="Zong Z."/>
        </authorList>
    </citation>
    <scope>NUCLEOTIDE SEQUENCE</scope>
    <source>
        <strain evidence="1">WCHA30</strain>
    </source>
</reference>
<protein>
    <submittedName>
        <fullName evidence="1">AlpA family phage regulatory protein</fullName>
    </submittedName>
</protein>
<organism evidence="1 2">
    <name type="scientific">Acinetobacter defluvii</name>
    <dbReference type="NCBI Taxonomy" id="1871111"/>
    <lineage>
        <taxon>Bacteria</taxon>
        <taxon>Pseudomonadati</taxon>
        <taxon>Pseudomonadota</taxon>
        <taxon>Gammaproteobacteria</taxon>
        <taxon>Moraxellales</taxon>
        <taxon>Moraxellaceae</taxon>
        <taxon>Acinetobacter</taxon>
    </lineage>
</organism>
<evidence type="ECO:0000313" key="2">
    <source>
        <dbReference type="Proteomes" id="UP000245977"/>
    </source>
</evidence>